<keyword evidence="2" id="KW-0238">DNA-binding</keyword>
<dbReference type="Proteomes" id="UP000677244">
    <property type="component" value="Unassembled WGS sequence"/>
</dbReference>
<reference evidence="5 6" key="1">
    <citation type="submission" date="2021-03" db="EMBL/GenBank/DDBJ databases">
        <title>Assistant Professor.</title>
        <authorList>
            <person name="Huq M.A."/>
        </authorList>
    </citation>
    <scope>NUCLEOTIDE SEQUENCE [LARGE SCALE GENOMIC DNA]</scope>
    <source>
        <strain evidence="5 6">MAH-29</strain>
    </source>
</reference>
<protein>
    <submittedName>
        <fullName evidence="5">AraC family transcriptional regulator</fullName>
    </submittedName>
</protein>
<gene>
    <name evidence="5" type="ORF">J7I42_31340</name>
</gene>
<comment type="caution">
    <text evidence="5">The sequence shown here is derived from an EMBL/GenBank/DDBJ whole genome shotgun (WGS) entry which is preliminary data.</text>
</comment>
<keyword evidence="3" id="KW-0804">Transcription</keyword>
<dbReference type="InterPro" id="IPR009057">
    <property type="entry name" value="Homeodomain-like_sf"/>
</dbReference>
<dbReference type="InterPro" id="IPR018060">
    <property type="entry name" value="HTH_AraC"/>
</dbReference>
<organism evidence="5 6">
    <name type="scientific">Niastella soli</name>
    <dbReference type="NCBI Taxonomy" id="2821487"/>
    <lineage>
        <taxon>Bacteria</taxon>
        <taxon>Pseudomonadati</taxon>
        <taxon>Bacteroidota</taxon>
        <taxon>Chitinophagia</taxon>
        <taxon>Chitinophagales</taxon>
        <taxon>Chitinophagaceae</taxon>
        <taxon>Niastella</taxon>
    </lineage>
</organism>
<dbReference type="SUPFAM" id="SSF46689">
    <property type="entry name" value="Homeodomain-like"/>
    <property type="match status" value="1"/>
</dbReference>
<dbReference type="Pfam" id="PF12833">
    <property type="entry name" value="HTH_18"/>
    <property type="match status" value="1"/>
</dbReference>
<dbReference type="PROSITE" id="PS01124">
    <property type="entry name" value="HTH_ARAC_FAMILY_2"/>
    <property type="match status" value="1"/>
</dbReference>
<dbReference type="Gene3D" id="1.10.10.60">
    <property type="entry name" value="Homeodomain-like"/>
    <property type="match status" value="1"/>
</dbReference>
<dbReference type="PANTHER" id="PTHR43280">
    <property type="entry name" value="ARAC-FAMILY TRANSCRIPTIONAL REGULATOR"/>
    <property type="match status" value="1"/>
</dbReference>
<dbReference type="SUPFAM" id="SSF51215">
    <property type="entry name" value="Regulatory protein AraC"/>
    <property type="match status" value="1"/>
</dbReference>
<feature type="domain" description="HTH araC/xylS-type" evidence="4">
    <location>
        <begin position="178"/>
        <end position="276"/>
    </location>
</feature>
<dbReference type="RefSeq" id="WP_209143787.1">
    <property type="nucleotide sequence ID" value="NZ_JAGHKO010000017.1"/>
</dbReference>
<dbReference type="PANTHER" id="PTHR43280:SF32">
    <property type="entry name" value="TRANSCRIPTIONAL REGULATORY PROTEIN"/>
    <property type="match status" value="1"/>
</dbReference>
<evidence type="ECO:0000256" key="1">
    <source>
        <dbReference type="ARBA" id="ARBA00023015"/>
    </source>
</evidence>
<evidence type="ECO:0000256" key="3">
    <source>
        <dbReference type="ARBA" id="ARBA00023163"/>
    </source>
</evidence>
<keyword evidence="6" id="KW-1185">Reference proteome</keyword>
<evidence type="ECO:0000256" key="2">
    <source>
        <dbReference type="ARBA" id="ARBA00023125"/>
    </source>
</evidence>
<keyword evidence="1" id="KW-0805">Transcription regulation</keyword>
<name>A0ABS3Z3T4_9BACT</name>
<dbReference type="EMBL" id="JAGHKO010000017">
    <property type="protein sequence ID" value="MBO9204826.1"/>
    <property type="molecule type" value="Genomic_DNA"/>
</dbReference>
<proteinExistence type="predicted"/>
<dbReference type="InterPro" id="IPR037923">
    <property type="entry name" value="HTH-like"/>
</dbReference>
<dbReference type="SMART" id="SM00342">
    <property type="entry name" value="HTH_ARAC"/>
    <property type="match status" value="1"/>
</dbReference>
<sequence length="285" mass="32974">MKYEQPQPGLKWLTIQSLEQCRENVTIDSGSFDPLFFLFFFRSGFATLLLPDNAVSPAPESLFWLEPQTKFTIENAEKNSGYYLMLHKPLQEAIAYDPALIYHPHFRDLFLPKQLIQVKLSQQLRINSLLNSIYEEETHGHLFKEEILQGYFKILLLTILKQLEENSILEEHDNKLAKKFQQLLEKSFRSKKFVAEYAEALMVGPTYLNTVVKKATGHSASYHIKQRIVLEAKRKAVYTNMCMKEIAFDLGFTDLTHFSKYFKAATGINFSAFIQKTYGHALAVE</sequence>
<evidence type="ECO:0000259" key="4">
    <source>
        <dbReference type="PROSITE" id="PS01124"/>
    </source>
</evidence>
<evidence type="ECO:0000313" key="5">
    <source>
        <dbReference type="EMBL" id="MBO9204826.1"/>
    </source>
</evidence>
<evidence type="ECO:0000313" key="6">
    <source>
        <dbReference type="Proteomes" id="UP000677244"/>
    </source>
</evidence>
<accession>A0ABS3Z3T4</accession>